<dbReference type="AlphaFoldDB" id="A0A0D5MBI7"/>
<protein>
    <submittedName>
        <fullName evidence="2">Uncharacterized protein</fullName>
    </submittedName>
</protein>
<feature type="compositionally biased region" description="Basic and acidic residues" evidence="1">
    <location>
        <begin position="1"/>
        <end position="26"/>
    </location>
</feature>
<dbReference type="RefSeq" id="WP_060799133.1">
    <property type="nucleotide sequence ID" value="NZ_KP342511.1"/>
</dbReference>
<accession>A0A0D5MBI7</accession>
<keyword evidence="2" id="KW-0614">Plasmid</keyword>
<proteinExistence type="predicted"/>
<reference evidence="2" key="1">
    <citation type="journal article" date="2015" name="J. Antimicrob. Chemother.">
        <title>Vancomycin-resistant Enterococcus faecium harbouring vanN in Canada: a case and complete sequence of pEfm12493 harbouring the vanN operon.</title>
        <authorList>
            <person name="Boyd D.A."/>
            <person name="Levesque S."/>
            <person name="Picard A.C."/>
            <person name="Golding G.R."/>
        </authorList>
    </citation>
    <scope>NUCLEOTIDE SEQUENCE</scope>
    <source>
        <strain evidence="2">N12-493</strain>
        <plasmid evidence="2">pEfm12493</plasmid>
    </source>
</reference>
<geneLocation type="plasmid" evidence="2">
    <name>pEfm12493</name>
</geneLocation>
<gene>
    <name evidence="2" type="ORF">pEfm12493_057</name>
</gene>
<dbReference type="EMBL" id="KP342511">
    <property type="protein sequence ID" value="AJY53541.1"/>
    <property type="molecule type" value="Genomic_DNA"/>
</dbReference>
<organism evidence="2">
    <name type="scientific">Enterococcus faecium</name>
    <name type="common">Streptococcus faecium</name>
    <dbReference type="NCBI Taxonomy" id="1352"/>
    <lineage>
        <taxon>Bacteria</taxon>
        <taxon>Bacillati</taxon>
        <taxon>Bacillota</taxon>
        <taxon>Bacilli</taxon>
        <taxon>Lactobacillales</taxon>
        <taxon>Enterococcaceae</taxon>
        <taxon>Enterococcus</taxon>
    </lineage>
</organism>
<feature type="region of interest" description="Disordered" evidence="1">
    <location>
        <begin position="1"/>
        <end position="49"/>
    </location>
</feature>
<name>A0A0D5MBI7_ENTFC</name>
<evidence type="ECO:0000256" key="1">
    <source>
        <dbReference type="SAM" id="MobiDB-lite"/>
    </source>
</evidence>
<evidence type="ECO:0000313" key="2">
    <source>
        <dbReference type="EMBL" id="AJY53541.1"/>
    </source>
</evidence>
<sequence length="49" mass="6105">MRNTTHKEQEIENQKAKIRSEQEKMRASKRRLQQLKNQQRIQKEIELDR</sequence>